<name>A0A674J4Y7_9SAUR</name>
<reference evidence="3" key="1">
    <citation type="submission" date="2025-08" db="UniProtKB">
        <authorList>
            <consortium name="Ensembl"/>
        </authorList>
    </citation>
    <scope>IDENTIFICATION</scope>
</reference>
<reference evidence="3" key="2">
    <citation type="submission" date="2025-09" db="UniProtKB">
        <authorList>
            <consortium name="Ensembl"/>
        </authorList>
    </citation>
    <scope>IDENTIFICATION</scope>
</reference>
<proteinExistence type="predicted"/>
<feature type="compositionally biased region" description="Pro residues" evidence="1">
    <location>
        <begin position="72"/>
        <end position="82"/>
    </location>
</feature>
<dbReference type="AlphaFoldDB" id="A0A674J4Y7"/>
<evidence type="ECO:0000256" key="1">
    <source>
        <dbReference type="SAM" id="MobiDB-lite"/>
    </source>
</evidence>
<evidence type="ECO:0000313" key="4">
    <source>
        <dbReference type="Proteomes" id="UP000472274"/>
    </source>
</evidence>
<evidence type="ECO:0000313" key="3">
    <source>
        <dbReference type="Ensembl" id="ENSTMTP00000014997.1"/>
    </source>
</evidence>
<sequence>RTPPVQPPPVPPENCRVVPFLTHPRVPALHLDSGTFLFSPNAICGAQHCRSKASSRPPWAGGGGGEASAASPGPPCIPPWPLAPATSPSHLPPHSSSRA</sequence>
<dbReference type="Proteomes" id="UP000472274">
    <property type="component" value="Unplaced"/>
</dbReference>
<feature type="region of interest" description="Disordered" evidence="1">
    <location>
        <begin position="50"/>
        <end position="99"/>
    </location>
</feature>
<dbReference type="InterPro" id="IPR041598">
    <property type="entry name" value="MARS_N"/>
</dbReference>
<keyword evidence="4" id="KW-1185">Reference proteome</keyword>
<feature type="domain" description="Methionine--tRNA ligase N-terminal" evidence="2">
    <location>
        <begin position="15"/>
        <end position="44"/>
    </location>
</feature>
<accession>A0A674J4Y7</accession>
<organism evidence="3 4">
    <name type="scientific">Terrapene triunguis</name>
    <name type="common">Three-toed box turtle</name>
    <dbReference type="NCBI Taxonomy" id="2587831"/>
    <lineage>
        <taxon>Eukaryota</taxon>
        <taxon>Metazoa</taxon>
        <taxon>Chordata</taxon>
        <taxon>Craniata</taxon>
        <taxon>Vertebrata</taxon>
        <taxon>Euteleostomi</taxon>
        <taxon>Archelosauria</taxon>
        <taxon>Testudinata</taxon>
        <taxon>Testudines</taxon>
        <taxon>Cryptodira</taxon>
        <taxon>Durocryptodira</taxon>
        <taxon>Testudinoidea</taxon>
        <taxon>Emydidae</taxon>
        <taxon>Terrapene</taxon>
    </lineage>
</organism>
<feature type="compositionally biased region" description="Low complexity" evidence="1">
    <location>
        <begin position="83"/>
        <end position="99"/>
    </location>
</feature>
<dbReference type="InParanoid" id="A0A674J4Y7"/>
<dbReference type="Ensembl" id="ENSTMTT00000015529.1">
    <property type="protein sequence ID" value="ENSTMTP00000014997.1"/>
    <property type="gene ID" value="ENSTMTG00000010929.1"/>
</dbReference>
<evidence type="ECO:0000259" key="2">
    <source>
        <dbReference type="Pfam" id="PF18485"/>
    </source>
</evidence>
<dbReference type="Gene3D" id="3.40.30.10">
    <property type="entry name" value="Glutaredoxin"/>
    <property type="match status" value="1"/>
</dbReference>
<dbReference type="Pfam" id="PF18485">
    <property type="entry name" value="GST_N_5"/>
    <property type="match status" value="1"/>
</dbReference>
<protein>
    <recommendedName>
        <fullName evidence="2">Methionine--tRNA ligase N-terminal domain-containing protein</fullName>
    </recommendedName>
</protein>